<feature type="compositionally biased region" description="Basic and acidic residues" evidence="6">
    <location>
        <begin position="76"/>
        <end position="85"/>
    </location>
</feature>
<dbReference type="Pfam" id="PF08637">
    <property type="entry name" value="NCA2"/>
    <property type="match status" value="1"/>
</dbReference>
<evidence type="ECO:0000256" key="6">
    <source>
        <dbReference type="SAM" id="MobiDB-lite"/>
    </source>
</evidence>
<gene>
    <name evidence="8" type="ORF">BN980_GECA05s06588g</name>
</gene>
<evidence type="ECO:0000256" key="5">
    <source>
        <dbReference type="ARBA" id="ARBA00023136"/>
    </source>
</evidence>
<evidence type="ECO:0000256" key="7">
    <source>
        <dbReference type="SAM" id="Phobius"/>
    </source>
</evidence>
<evidence type="ECO:0000256" key="3">
    <source>
        <dbReference type="ARBA" id="ARBA00022989"/>
    </source>
</evidence>
<comment type="caution">
    <text evidence="8">The sequence shown here is derived from an EMBL/GenBank/DDBJ whole genome shotgun (WGS) entry which is preliminary data.</text>
</comment>
<comment type="subcellular location">
    <subcellularLocation>
        <location evidence="1">Mitochondrion membrane</location>
        <topology evidence="1">Multi-pass membrane protein</topology>
    </subcellularLocation>
</comment>
<sequence length="709" mass="78145">MTEKSIALAVDFLTSRLNQNSEIVAFSALNASDYLTNLYSIYNVLAQGCLTPGVGGDRIKGVKGGEPATEIQATRSSRDSRQEAGNKVKLPSLDVVEQSLIQYLELNSPASSSAKNGVSATISDNTERNEDLEWAIVGLAAISVYAHTVETLKDQTLPLSQDILYWDSVLYGNHETLNILIYHLQQLPTQLWNLLQHYRKSGASTADISSFNVNNFDARKLVNSAIKSLGNSVKVAKRVNRQLRKTVSSPLQVFLFLFSPLIKTRQAIRYKRTQVQVLRNSSALVLGHLVDAQTLVTANETKDWTAQIVENIDKINAVVQRDLDTAESIIADETASSGEDETISARGVTKLNSVKSAERLLQVIQKVLPQRSSRYAQLTTTYGKPTARTRYWPAAVGLGLAASFGTRAVIGNWSSICEWAQTRVLDTAIAFYNNWIVSPLTKIYQTIRHDENGQVALMTKQSLEADMRSLERMVIAFAKTVGRQSGDHAGNMSEEMIRNSVQQGDISSVLIPYEQQIQTPFKSIVAGQLVQALLIQVQKTKVDVETAVSGIDKILKSQELVFGVVAALPSVLISGWLFKGIFGLLFGGGNRAARRTVVILDTVASKESFVSVLGNVDRLLLQLTNTSETRDEIYYQTLGLFICESGLLKDIGSTLLSTRTSTQARGSLTSLNRNWETDIADLQDISIGTQNQRLVLDRIYNIYVNILFN</sequence>
<evidence type="ECO:0000313" key="9">
    <source>
        <dbReference type="Proteomes" id="UP000242525"/>
    </source>
</evidence>
<organism evidence="8 9">
    <name type="scientific">Geotrichum candidum</name>
    <name type="common">Oospora lactis</name>
    <name type="synonym">Dipodascus geotrichum</name>
    <dbReference type="NCBI Taxonomy" id="1173061"/>
    <lineage>
        <taxon>Eukaryota</taxon>
        <taxon>Fungi</taxon>
        <taxon>Dikarya</taxon>
        <taxon>Ascomycota</taxon>
        <taxon>Saccharomycotina</taxon>
        <taxon>Dipodascomycetes</taxon>
        <taxon>Dipodascales</taxon>
        <taxon>Dipodascaceae</taxon>
        <taxon>Geotrichum</taxon>
    </lineage>
</organism>
<proteinExistence type="predicted"/>
<dbReference type="AlphaFoldDB" id="A0A0J9X993"/>
<accession>A0A0J9X993</accession>
<evidence type="ECO:0000256" key="1">
    <source>
        <dbReference type="ARBA" id="ARBA00004225"/>
    </source>
</evidence>
<keyword evidence="9" id="KW-1185">Reference proteome</keyword>
<evidence type="ECO:0000313" key="8">
    <source>
        <dbReference type="EMBL" id="CDO53749.1"/>
    </source>
</evidence>
<dbReference type="STRING" id="1173061.A0A0J9X993"/>
<evidence type="ECO:0000256" key="2">
    <source>
        <dbReference type="ARBA" id="ARBA00022692"/>
    </source>
</evidence>
<dbReference type="PANTHER" id="PTHR28234">
    <property type="entry name" value="NUCLEAR CONTROL OF ATPASE PROTEIN 2"/>
    <property type="match status" value="1"/>
</dbReference>
<dbReference type="GO" id="GO:0005741">
    <property type="term" value="C:mitochondrial outer membrane"/>
    <property type="evidence" value="ECO:0007669"/>
    <property type="project" value="TreeGrafter"/>
</dbReference>
<keyword evidence="5 7" id="KW-0472">Membrane</keyword>
<keyword evidence="3 7" id="KW-1133">Transmembrane helix</keyword>
<protein>
    <submittedName>
        <fullName evidence="8">Similar to Saccharomyces cerevisiae YPR155C NCA2 Protein involved in regulation of mitochondrial expression of subunits 6 (Atp6p) and 8 (Atp8p) of the Fo-F1 ATP synthase</fullName>
    </submittedName>
</protein>
<dbReference type="PANTHER" id="PTHR28234:SF1">
    <property type="entry name" value="NUCLEAR CONTROL OF ATPASE PROTEIN 2"/>
    <property type="match status" value="1"/>
</dbReference>
<keyword evidence="2 7" id="KW-0812">Transmembrane</keyword>
<evidence type="ECO:0000256" key="4">
    <source>
        <dbReference type="ARBA" id="ARBA00023128"/>
    </source>
</evidence>
<dbReference type="InterPro" id="IPR013946">
    <property type="entry name" value="NCA2-like"/>
</dbReference>
<name>A0A0J9X993_GEOCN</name>
<feature type="region of interest" description="Disordered" evidence="6">
    <location>
        <begin position="61"/>
        <end position="85"/>
    </location>
</feature>
<dbReference type="Proteomes" id="UP000242525">
    <property type="component" value="Unassembled WGS sequence"/>
</dbReference>
<dbReference type="OrthoDB" id="413313at2759"/>
<keyword evidence="4" id="KW-0496">Mitochondrion</keyword>
<reference evidence="8" key="1">
    <citation type="submission" date="2014-03" db="EMBL/GenBank/DDBJ databases">
        <authorList>
            <person name="Casaregola S."/>
        </authorList>
    </citation>
    <scope>NUCLEOTIDE SEQUENCE [LARGE SCALE GENOMIC DNA]</scope>
    <source>
        <strain evidence="8">CLIB 918</strain>
    </source>
</reference>
<dbReference type="EMBL" id="CCBN010000005">
    <property type="protein sequence ID" value="CDO53749.1"/>
    <property type="molecule type" value="Genomic_DNA"/>
</dbReference>
<feature type="transmembrane region" description="Helical" evidence="7">
    <location>
        <begin position="560"/>
        <end position="586"/>
    </location>
</feature>